<feature type="binding site" evidence="5">
    <location>
        <position position="73"/>
    </location>
    <ligand>
        <name>S-adenosyl-L-methionine</name>
        <dbReference type="ChEBI" id="CHEBI:59789"/>
    </ligand>
</feature>
<organism evidence="6">
    <name type="scientific">uncultured Rubrobacteraceae bacterium</name>
    <dbReference type="NCBI Taxonomy" id="349277"/>
    <lineage>
        <taxon>Bacteria</taxon>
        <taxon>Bacillati</taxon>
        <taxon>Actinomycetota</taxon>
        <taxon>Rubrobacteria</taxon>
        <taxon>Rubrobacterales</taxon>
        <taxon>Rubrobacteraceae</taxon>
        <taxon>environmental samples</taxon>
    </lineage>
</organism>
<dbReference type="InterPro" id="IPR029026">
    <property type="entry name" value="tRNA_m1G_MTases_N"/>
</dbReference>
<feature type="binding site" evidence="5">
    <location>
        <position position="106"/>
    </location>
    <ligand>
        <name>S-adenosyl-L-methionine</name>
        <dbReference type="ChEBI" id="CHEBI:59789"/>
    </ligand>
</feature>
<evidence type="ECO:0000256" key="3">
    <source>
        <dbReference type="ARBA" id="ARBA00022691"/>
    </source>
</evidence>
<keyword evidence="5" id="KW-0698">rRNA processing</keyword>
<comment type="similarity">
    <text evidence="4 5">Belongs to the RNA methyltransferase RlmH family.</text>
</comment>
<dbReference type="InterPro" id="IPR003742">
    <property type="entry name" value="RlmH-like"/>
</dbReference>
<dbReference type="PIRSF" id="PIRSF004505">
    <property type="entry name" value="MT_bac"/>
    <property type="match status" value="1"/>
</dbReference>
<accession>A0A6J4QCI0</accession>
<keyword evidence="2 5" id="KW-0808">Transferase</keyword>
<comment type="caution">
    <text evidence="5">Lacks conserved residue(s) required for the propagation of feature annotation.</text>
</comment>
<evidence type="ECO:0000256" key="1">
    <source>
        <dbReference type="ARBA" id="ARBA00022603"/>
    </source>
</evidence>
<protein>
    <recommendedName>
        <fullName evidence="5">Ribosomal RNA large subunit methyltransferase H</fullName>
        <ecNumber evidence="5">2.1.1.177</ecNumber>
    </recommendedName>
    <alternativeName>
        <fullName evidence="5">23S rRNA (pseudouridine1915-N3)-methyltransferase</fullName>
    </alternativeName>
    <alternativeName>
        <fullName evidence="5">23S rRNA m3Psi1915 methyltransferase</fullName>
    </alternativeName>
    <alternativeName>
        <fullName evidence="5">rRNA (pseudouridine-N3-)-methyltransferase RlmH</fullName>
    </alternativeName>
</protein>
<dbReference type="GO" id="GO:0005737">
    <property type="term" value="C:cytoplasm"/>
    <property type="evidence" value="ECO:0007669"/>
    <property type="project" value="UniProtKB-SubCell"/>
</dbReference>
<keyword evidence="5" id="KW-0963">Cytoplasm</keyword>
<dbReference type="PANTHER" id="PTHR33603">
    <property type="entry name" value="METHYLTRANSFERASE"/>
    <property type="match status" value="1"/>
</dbReference>
<dbReference type="AlphaFoldDB" id="A0A6J4QCI0"/>
<evidence type="ECO:0000256" key="4">
    <source>
        <dbReference type="ARBA" id="ARBA00038303"/>
    </source>
</evidence>
<dbReference type="Gene3D" id="3.40.1280.10">
    <property type="match status" value="1"/>
</dbReference>
<gene>
    <name evidence="5" type="primary">rlmH</name>
    <name evidence="6" type="ORF">AVDCRST_MAG28-1680</name>
</gene>
<name>A0A6J4QCI0_9ACTN</name>
<evidence type="ECO:0000256" key="2">
    <source>
        <dbReference type="ARBA" id="ARBA00022679"/>
    </source>
</evidence>
<comment type="function">
    <text evidence="5">Specifically methylates the pseudouridine at position 1915 (m3Psi1915) in 23S rRNA.</text>
</comment>
<dbReference type="PANTHER" id="PTHR33603:SF1">
    <property type="entry name" value="RIBOSOMAL RNA LARGE SUBUNIT METHYLTRANSFERASE H"/>
    <property type="match status" value="1"/>
</dbReference>
<dbReference type="Pfam" id="PF02590">
    <property type="entry name" value="SPOUT_MTase"/>
    <property type="match status" value="1"/>
</dbReference>
<evidence type="ECO:0000313" key="6">
    <source>
        <dbReference type="EMBL" id="CAA9434131.1"/>
    </source>
</evidence>
<dbReference type="HAMAP" id="MF_00658">
    <property type="entry name" value="23SrRNA_methyltr_H"/>
    <property type="match status" value="1"/>
</dbReference>
<comment type="catalytic activity">
    <reaction evidence="5">
        <text>pseudouridine(1915) in 23S rRNA + S-adenosyl-L-methionine = N(3)-methylpseudouridine(1915) in 23S rRNA + S-adenosyl-L-homocysteine + H(+)</text>
        <dbReference type="Rhea" id="RHEA:42752"/>
        <dbReference type="Rhea" id="RHEA-COMP:10221"/>
        <dbReference type="Rhea" id="RHEA-COMP:10222"/>
        <dbReference type="ChEBI" id="CHEBI:15378"/>
        <dbReference type="ChEBI" id="CHEBI:57856"/>
        <dbReference type="ChEBI" id="CHEBI:59789"/>
        <dbReference type="ChEBI" id="CHEBI:65314"/>
        <dbReference type="ChEBI" id="CHEBI:74486"/>
        <dbReference type="EC" id="2.1.1.177"/>
    </reaction>
</comment>
<reference evidence="6" key="1">
    <citation type="submission" date="2020-02" db="EMBL/GenBank/DDBJ databases">
        <authorList>
            <person name="Meier V. D."/>
        </authorList>
    </citation>
    <scope>NUCLEOTIDE SEQUENCE</scope>
    <source>
        <strain evidence="6">AVDCRST_MAG28</strain>
    </source>
</reference>
<dbReference type="InterPro" id="IPR029028">
    <property type="entry name" value="Alpha/beta_knot_MTases"/>
</dbReference>
<dbReference type="GO" id="GO:0070038">
    <property type="term" value="F:rRNA (pseudouridine-N3-)-methyltransferase activity"/>
    <property type="evidence" value="ECO:0007669"/>
    <property type="project" value="UniProtKB-UniRule"/>
</dbReference>
<dbReference type="EC" id="2.1.1.177" evidence="5"/>
<proteinExistence type="inferred from homology"/>
<dbReference type="SUPFAM" id="SSF75217">
    <property type="entry name" value="alpha/beta knot"/>
    <property type="match status" value="1"/>
</dbReference>
<comment type="subcellular location">
    <subcellularLocation>
        <location evidence="5">Cytoplasm</location>
    </subcellularLocation>
</comment>
<evidence type="ECO:0000256" key="5">
    <source>
        <dbReference type="HAMAP-Rule" id="MF_00658"/>
    </source>
</evidence>
<comment type="subunit">
    <text evidence="5">Homodimer.</text>
</comment>
<keyword evidence="3 5" id="KW-0949">S-adenosyl-L-methionine</keyword>
<keyword evidence="1 5" id="KW-0489">Methyltransferase</keyword>
<sequence>MIRRATVVAVGSVKGWPDDGCRDYLKRLRRYFPVEVIEVPEEDLNRRAPEEVLTAEAARLARRTPAGAYVIALDREKGEPLSSEKLARRLNSLGLSGRSHVAFILGGPLGLSPDMLSKADARVSFGTVTLPHALARVVLLEQLYRAAKINRGEKYHW</sequence>
<dbReference type="CDD" id="cd18081">
    <property type="entry name" value="RlmH-like"/>
    <property type="match status" value="1"/>
</dbReference>
<dbReference type="EMBL" id="CADCVE010000001">
    <property type="protein sequence ID" value="CAA9434131.1"/>
    <property type="molecule type" value="Genomic_DNA"/>
</dbReference>